<sequence length="104" mass="12046">MHLLLLSDGFVGDIALSRLENEEYEKELQAEEEEKERAEQLAKSLEKSAKNLTDSETRKRHWTSKRLSKQKLRECVRPLTAPPGSKLRNYWGKSQLQSCRTSSI</sequence>
<protein>
    <submittedName>
        <fullName evidence="2">Uncharacterized protein</fullName>
    </submittedName>
</protein>
<organism evidence="2 3">
    <name type="scientific">Araneus ventricosus</name>
    <name type="common">Orbweaver spider</name>
    <name type="synonym">Epeira ventricosa</name>
    <dbReference type="NCBI Taxonomy" id="182803"/>
    <lineage>
        <taxon>Eukaryota</taxon>
        <taxon>Metazoa</taxon>
        <taxon>Ecdysozoa</taxon>
        <taxon>Arthropoda</taxon>
        <taxon>Chelicerata</taxon>
        <taxon>Arachnida</taxon>
        <taxon>Araneae</taxon>
        <taxon>Araneomorphae</taxon>
        <taxon>Entelegynae</taxon>
        <taxon>Araneoidea</taxon>
        <taxon>Araneidae</taxon>
        <taxon>Araneus</taxon>
    </lineage>
</organism>
<gene>
    <name evidence="2" type="ORF">AVEN_266302_1</name>
</gene>
<feature type="region of interest" description="Disordered" evidence="1">
    <location>
        <begin position="27"/>
        <end position="63"/>
    </location>
</feature>
<name>A0A4Y2ECI1_ARAVE</name>
<feature type="compositionally biased region" description="Basic and acidic residues" evidence="1">
    <location>
        <begin position="35"/>
        <end position="57"/>
    </location>
</feature>
<evidence type="ECO:0000313" key="3">
    <source>
        <dbReference type="Proteomes" id="UP000499080"/>
    </source>
</evidence>
<dbReference type="AlphaFoldDB" id="A0A4Y2ECI1"/>
<reference evidence="2 3" key="1">
    <citation type="journal article" date="2019" name="Sci. Rep.">
        <title>Orb-weaving spider Araneus ventricosus genome elucidates the spidroin gene catalogue.</title>
        <authorList>
            <person name="Kono N."/>
            <person name="Nakamura H."/>
            <person name="Ohtoshi R."/>
            <person name="Moran D.A.P."/>
            <person name="Shinohara A."/>
            <person name="Yoshida Y."/>
            <person name="Fujiwara M."/>
            <person name="Mori M."/>
            <person name="Tomita M."/>
            <person name="Arakawa K."/>
        </authorList>
    </citation>
    <scope>NUCLEOTIDE SEQUENCE [LARGE SCALE GENOMIC DNA]</scope>
</reference>
<accession>A0A4Y2ECI1</accession>
<evidence type="ECO:0000256" key="1">
    <source>
        <dbReference type="SAM" id="MobiDB-lite"/>
    </source>
</evidence>
<proteinExistence type="predicted"/>
<keyword evidence="3" id="KW-1185">Reference proteome</keyword>
<dbReference type="Proteomes" id="UP000499080">
    <property type="component" value="Unassembled WGS sequence"/>
</dbReference>
<evidence type="ECO:0000313" key="2">
    <source>
        <dbReference type="EMBL" id="GBM26873.1"/>
    </source>
</evidence>
<dbReference type="EMBL" id="BGPR01000571">
    <property type="protein sequence ID" value="GBM26873.1"/>
    <property type="molecule type" value="Genomic_DNA"/>
</dbReference>
<comment type="caution">
    <text evidence="2">The sequence shown here is derived from an EMBL/GenBank/DDBJ whole genome shotgun (WGS) entry which is preliminary data.</text>
</comment>